<organism evidence="1">
    <name type="scientific">Tanacetum cinerariifolium</name>
    <name type="common">Dalmatian daisy</name>
    <name type="synonym">Chrysanthemum cinerariifolium</name>
    <dbReference type="NCBI Taxonomy" id="118510"/>
    <lineage>
        <taxon>Eukaryota</taxon>
        <taxon>Viridiplantae</taxon>
        <taxon>Streptophyta</taxon>
        <taxon>Embryophyta</taxon>
        <taxon>Tracheophyta</taxon>
        <taxon>Spermatophyta</taxon>
        <taxon>Magnoliopsida</taxon>
        <taxon>eudicotyledons</taxon>
        <taxon>Gunneridae</taxon>
        <taxon>Pentapetalae</taxon>
        <taxon>asterids</taxon>
        <taxon>campanulids</taxon>
        <taxon>Asterales</taxon>
        <taxon>Asteraceae</taxon>
        <taxon>Asteroideae</taxon>
        <taxon>Anthemideae</taxon>
        <taxon>Anthemidinae</taxon>
        <taxon>Tanacetum</taxon>
    </lineage>
</organism>
<reference evidence="1" key="1">
    <citation type="journal article" date="2019" name="Sci. Rep.">
        <title>Draft genome of Tanacetum cinerariifolium, the natural source of mosquito coil.</title>
        <authorList>
            <person name="Yamashiro T."/>
            <person name="Shiraishi A."/>
            <person name="Satake H."/>
            <person name="Nakayama K."/>
        </authorList>
    </citation>
    <scope>NUCLEOTIDE SEQUENCE</scope>
</reference>
<proteinExistence type="predicted"/>
<dbReference type="AlphaFoldDB" id="A0A699JYF2"/>
<feature type="non-terminal residue" evidence="1">
    <location>
        <position position="120"/>
    </location>
</feature>
<protein>
    <submittedName>
        <fullName evidence="1">Gag-Pol polyprotein</fullName>
    </submittedName>
</protein>
<gene>
    <name evidence="1" type="ORF">Tci_637222</name>
</gene>
<accession>A0A699JYF2</accession>
<comment type="caution">
    <text evidence="1">The sequence shown here is derived from an EMBL/GenBank/DDBJ whole genome shotgun (WGS) entry which is preliminary data.</text>
</comment>
<evidence type="ECO:0000313" key="1">
    <source>
        <dbReference type="EMBL" id="GFA65250.1"/>
    </source>
</evidence>
<sequence>MLIRQTCIHSTKDTLLNTIGQEITPLKQVIRNPSQPVRTRLQLETDGEMYMFALTVSRTKPKNIKEAMVDHAWIEAVPEELHQFERLEAEGIDFEKSFAPIARLEAVRIFIAYAADRLLH</sequence>
<name>A0A699JYF2_TANCI</name>
<dbReference type="EMBL" id="BKCJ010462408">
    <property type="protein sequence ID" value="GFA65250.1"/>
    <property type="molecule type" value="Genomic_DNA"/>
</dbReference>